<protein>
    <submittedName>
        <fullName evidence="2">Uncharacterized protein</fullName>
    </submittedName>
</protein>
<evidence type="ECO:0000313" key="3">
    <source>
        <dbReference type="Proteomes" id="UP001370758"/>
    </source>
</evidence>
<dbReference type="Proteomes" id="UP001370758">
    <property type="component" value="Unassembled WGS sequence"/>
</dbReference>
<evidence type="ECO:0000313" key="2">
    <source>
        <dbReference type="EMBL" id="KAK6505640.1"/>
    </source>
</evidence>
<name>A0AAV9WCR9_9PEZI</name>
<accession>A0AAV9WCR9</accession>
<sequence length="286" mass="32951">MTASRCVFDLLGPDSDLEKSYDSLPSRVRSNSTPHEKDSLKGDHLPPKPAVSPDQPPVESQEIQLEQLAATLATRLEDYIKDAMQTYAEDLKYRFSEFEVREFELPEEEGEDFEYSSAASTPTFATGQTTAFENAQDATFRPRRLNPSVILTPESTAPSDDEDGFDDEDWKRYEKEITDSAKNLNRNVSEKIERERKEYLAAVKKHYLKAKVESPENAKQEGEKGILIFKNLMGWVNNVFDKVTTLFRRFFREFFNNFETAMSWVAEQLANISYKHTRIPLEYKAN</sequence>
<feature type="compositionally biased region" description="Basic and acidic residues" evidence="1">
    <location>
        <begin position="34"/>
        <end position="46"/>
    </location>
</feature>
<keyword evidence="3" id="KW-1185">Reference proteome</keyword>
<comment type="caution">
    <text evidence="2">The sequence shown here is derived from an EMBL/GenBank/DDBJ whole genome shotgun (WGS) entry which is preliminary data.</text>
</comment>
<gene>
    <name evidence="2" type="ORF">TWF481_007531</name>
</gene>
<evidence type="ECO:0000256" key="1">
    <source>
        <dbReference type="SAM" id="MobiDB-lite"/>
    </source>
</evidence>
<reference evidence="2 3" key="1">
    <citation type="submission" date="2023-08" db="EMBL/GenBank/DDBJ databases">
        <authorList>
            <person name="Palmer J.M."/>
        </authorList>
    </citation>
    <scope>NUCLEOTIDE SEQUENCE [LARGE SCALE GENOMIC DNA]</scope>
    <source>
        <strain evidence="2 3">TWF481</strain>
    </source>
</reference>
<feature type="region of interest" description="Disordered" evidence="1">
    <location>
        <begin position="12"/>
        <end position="61"/>
    </location>
</feature>
<proteinExistence type="predicted"/>
<dbReference type="AlphaFoldDB" id="A0AAV9WCR9"/>
<organism evidence="2 3">
    <name type="scientific">Arthrobotrys musiformis</name>
    <dbReference type="NCBI Taxonomy" id="47236"/>
    <lineage>
        <taxon>Eukaryota</taxon>
        <taxon>Fungi</taxon>
        <taxon>Dikarya</taxon>
        <taxon>Ascomycota</taxon>
        <taxon>Pezizomycotina</taxon>
        <taxon>Orbiliomycetes</taxon>
        <taxon>Orbiliales</taxon>
        <taxon>Orbiliaceae</taxon>
        <taxon>Arthrobotrys</taxon>
    </lineage>
</organism>
<feature type="compositionally biased region" description="Pro residues" evidence="1">
    <location>
        <begin position="47"/>
        <end position="56"/>
    </location>
</feature>
<dbReference type="EMBL" id="JAVHJL010000004">
    <property type="protein sequence ID" value="KAK6505640.1"/>
    <property type="molecule type" value="Genomic_DNA"/>
</dbReference>